<keyword evidence="5" id="KW-1185">Reference proteome</keyword>
<organism evidence="4 5">
    <name type="scientific">Rhipicephalus microplus</name>
    <name type="common">Cattle tick</name>
    <name type="synonym">Boophilus microplus</name>
    <dbReference type="NCBI Taxonomy" id="6941"/>
    <lineage>
        <taxon>Eukaryota</taxon>
        <taxon>Metazoa</taxon>
        <taxon>Ecdysozoa</taxon>
        <taxon>Arthropoda</taxon>
        <taxon>Chelicerata</taxon>
        <taxon>Arachnida</taxon>
        <taxon>Acari</taxon>
        <taxon>Parasitiformes</taxon>
        <taxon>Ixodida</taxon>
        <taxon>Ixodoidea</taxon>
        <taxon>Ixodidae</taxon>
        <taxon>Rhipicephalinae</taxon>
        <taxon>Rhipicephalus</taxon>
        <taxon>Boophilus</taxon>
    </lineage>
</organism>
<dbReference type="SMART" id="SM00686">
    <property type="entry name" value="DM13"/>
    <property type="match status" value="2"/>
</dbReference>
<dbReference type="PANTHER" id="PTHR24036">
    <property type="entry name" value="SKELETOR-RELATED"/>
    <property type="match status" value="1"/>
</dbReference>
<gene>
    <name evidence="4" type="ORF">HPB51_007149</name>
</gene>
<reference evidence="4" key="1">
    <citation type="journal article" date="2020" name="Cell">
        <title>Large-Scale Comparative Analyses of Tick Genomes Elucidate Their Genetic Diversity and Vector Capacities.</title>
        <authorList>
            <consortium name="Tick Genome and Microbiome Consortium (TIGMIC)"/>
            <person name="Jia N."/>
            <person name="Wang J."/>
            <person name="Shi W."/>
            <person name="Du L."/>
            <person name="Sun Y."/>
            <person name="Zhan W."/>
            <person name="Jiang J.F."/>
            <person name="Wang Q."/>
            <person name="Zhang B."/>
            <person name="Ji P."/>
            <person name="Bell-Sakyi L."/>
            <person name="Cui X.M."/>
            <person name="Yuan T.T."/>
            <person name="Jiang B.G."/>
            <person name="Yang W.F."/>
            <person name="Lam T.T."/>
            <person name="Chang Q.C."/>
            <person name="Ding S.J."/>
            <person name="Wang X.J."/>
            <person name="Zhu J.G."/>
            <person name="Ruan X.D."/>
            <person name="Zhao L."/>
            <person name="Wei J.T."/>
            <person name="Ye R.Z."/>
            <person name="Que T.C."/>
            <person name="Du C.H."/>
            <person name="Zhou Y.H."/>
            <person name="Cheng J.X."/>
            <person name="Dai P.F."/>
            <person name="Guo W.B."/>
            <person name="Han X.H."/>
            <person name="Huang E.J."/>
            <person name="Li L.F."/>
            <person name="Wei W."/>
            <person name="Gao Y.C."/>
            <person name="Liu J.Z."/>
            <person name="Shao H.Z."/>
            <person name="Wang X."/>
            <person name="Wang C.C."/>
            <person name="Yang T.C."/>
            <person name="Huo Q.B."/>
            <person name="Li W."/>
            <person name="Chen H.Y."/>
            <person name="Chen S.E."/>
            <person name="Zhou L.G."/>
            <person name="Ni X.B."/>
            <person name="Tian J.H."/>
            <person name="Sheng Y."/>
            <person name="Liu T."/>
            <person name="Pan Y.S."/>
            <person name="Xia L.Y."/>
            <person name="Li J."/>
            <person name="Zhao F."/>
            <person name="Cao W.C."/>
        </authorList>
    </citation>
    <scope>NUCLEOTIDE SEQUENCE</scope>
    <source>
        <strain evidence="4">Rmic-2018</strain>
    </source>
</reference>
<feature type="domain" description="DM13" evidence="3">
    <location>
        <begin position="22"/>
        <end position="137"/>
    </location>
</feature>
<comment type="caution">
    <text evidence="4">The sequence shown here is derived from an EMBL/GenBank/DDBJ whole genome shotgun (WGS) entry which is preliminary data.</text>
</comment>
<dbReference type="InterPro" id="IPR019545">
    <property type="entry name" value="DM13_domain"/>
</dbReference>
<evidence type="ECO:0000313" key="4">
    <source>
        <dbReference type="EMBL" id="KAH8027599.1"/>
    </source>
</evidence>
<dbReference type="Proteomes" id="UP000821866">
    <property type="component" value="Chromosome 4"/>
</dbReference>
<evidence type="ECO:0000313" key="5">
    <source>
        <dbReference type="Proteomes" id="UP000821866"/>
    </source>
</evidence>
<evidence type="ECO:0000256" key="2">
    <source>
        <dbReference type="SAM" id="SignalP"/>
    </source>
</evidence>
<feature type="chain" id="PRO_5039901576" description="DM13 domain-containing protein" evidence="2">
    <location>
        <begin position="22"/>
        <end position="281"/>
    </location>
</feature>
<evidence type="ECO:0000259" key="3">
    <source>
        <dbReference type="PROSITE" id="PS51549"/>
    </source>
</evidence>
<dbReference type="PANTHER" id="PTHR24036:SF5">
    <property type="entry name" value="THROMBOMODULIN"/>
    <property type="match status" value="1"/>
</dbReference>
<protein>
    <recommendedName>
        <fullName evidence="3">DM13 domain-containing protein</fullName>
    </recommendedName>
</protein>
<dbReference type="AlphaFoldDB" id="A0A9J6DZA4"/>
<keyword evidence="2" id="KW-0732">Signal</keyword>
<reference evidence="4" key="2">
    <citation type="submission" date="2021-09" db="EMBL/GenBank/DDBJ databases">
        <authorList>
            <person name="Jia N."/>
            <person name="Wang J."/>
            <person name="Shi W."/>
            <person name="Du L."/>
            <person name="Sun Y."/>
            <person name="Zhan W."/>
            <person name="Jiang J."/>
            <person name="Wang Q."/>
            <person name="Zhang B."/>
            <person name="Ji P."/>
            <person name="Sakyi L.B."/>
            <person name="Cui X."/>
            <person name="Yuan T."/>
            <person name="Jiang B."/>
            <person name="Yang W."/>
            <person name="Lam T.T.-Y."/>
            <person name="Chang Q."/>
            <person name="Ding S."/>
            <person name="Wang X."/>
            <person name="Zhu J."/>
            <person name="Ruan X."/>
            <person name="Zhao L."/>
            <person name="Wei J."/>
            <person name="Que T."/>
            <person name="Du C."/>
            <person name="Cheng J."/>
            <person name="Dai P."/>
            <person name="Han X."/>
            <person name="Huang E."/>
            <person name="Gao Y."/>
            <person name="Liu J."/>
            <person name="Shao H."/>
            <person name="Ye R."/>
            <person name="Li L."/>
            <person name="Wei W."/>
            <person name="Wang X."/>
            <person name="Wang C."/>
            <person name="Huo Q."/>
            <person name="Li W."/>
            <person name="Guo W."/>
            <person name="Chen H."/>
            <person name="Chen S."/>
            <person name="Zhou L."/>
            <person name="Zhou L."/>
            <person name="Ni X."/>
            <person name="Tian J."/>
            <person name="Zhou Y."/>
            <person name="Sheng Y."/>
            <person name="Liu T."/>
            <person name="Pan Y."/>
            <person name="Xia L."/>
            <person name="Li J."/>
            <person name="Zhao F."/>
            <person name="Cao W."/>
        </authorList>
    </citation>
    <scope>NUCLEOTIDE SEQUENCE</scope>
    <source>
        <strain evidence="4">Rmic-2018</strain>
        <tissue evidence="4">Larvae</tissue>
    </source>
</reference>
<feature type="signal peptide" evidence="2">
    <location>
        <begin position="1"/>
        <end position="21"/>
    </location>
</feature>
<accession>A0A9J6DZA4</accession>
<name>A0A9J6DZA4_RHIMP</name>
<dbReference type="PROSITE" id="PS51549">
    <property type="entry name" value="DM13"/>
    <property type="match status" value="2"/>
</dbReference>
<feature type="domain" description="DM13" evidence="3">
    <location>
        <begin position="149"/>
        <end position="253"/>
    </location>
</feature>
<sequence>MAAQAPMILLLACALASQGAAASVKKQLDVWYLGSLDSGLHGIRGKVYAASGDTLVLRDFSYDGRAPGARFIVGRGDSPDGNGVLLTDDSGSNQAIKAYRNQTLVLKLTPGNKITDFNWFSVFDRKAKRSLAHVEIRADLHLPRARTVATHLVGEHANASAIVIEDKHTLLVKDFYFDGSVPDTYFVVGKGNEPGIPKGIKLMKEKGSTSALGMYAGVNLRLTLPENITVDDVDWFAVSCAKCTRPLVQGTIPKRIDVPANLNTRWIKRKVSEEDAFVLQN</sequence>
<keyword evidence="1" id="KW-0677">Repeat</keyword>
<dbReference type="Pfam" id="PF10517">
    <property type="entry name" value="DM13"/>
    <property type="match status" value="2"/>
</dbReference>
<dbReference type="VEuPathDB" id="VectorBase:LOC119175943"/>
<evidence type="ECO:0000256" key="1">
    <source>
        <dbReference type="ARBA" id="ARBA00022737"/>
    </source>
</evidence>
<dbReference type="EMBL" id="JABSTU010000006">
    <property type="protein sequence ID" value="KAH8027599.1"/>
    <property type="molecule type" value="Genomic_DNA"/>
</dbReference>
<dbReference type="InterPro" id="IPR052126">
    <property type="entry name" value="Spindle_Org/Thrombomodulin"/>
</dbReference>
<proteinExistence type="predicted"/>